<dbReference type="SUPFAM" id="SSF52540">
    <property type="entry name" value="P-loop containing nucleoside triphosphate hydrolases"/>
    <property type="match status" value="1"/>
</dbReference>
<keyword evidence="2" id="KW-0547">Nucleotide-binding</keyword>
<protein>
    <submittedName>
        <fullName evidence="2">ATP-binding protein</fullName>
    </submittedName>
</protein>
<dbReference type="InterPro" id="IPR000792">
    <property type="entry name" value="Tscrpt_reg_LuxR_C"/>
</dbReference>
<accession>A0ABW7Z4I2</accession>
<dbReference type="SUPFAM" id="SSF48452">
    <property type="entry name" value="TPR-like"/>
    <property type="match status" value="1"/>
</dbReference>
<dbReference type="PANTHER" id="PTHR47691">
    <property type="entry name" value="REGULATOR-RELATED"/>
    <property type="match status" value="1"/>
</dbReference>
<dbReference type="GO" id="GO:0005524">
    <property type="term" value="F:ATP binding"/>
    <property type="evidence" value="ECO:0007669"/>
    <property type="project" value="UniProtKB-KW"/>
</dbReference>
<organism evidence="2 3">
    <name type="scientific">Nonomuraea typhae</name>
    <dbReference type="NCBI Taxonomy" id="2603600"/>
    <lineage>
        <taxon>Bacteria</taxon>
        <taxon>Bacillati</taxon>
        <taxon>Actinomycetota</taxon>
        <taxon>Actinomycetes</taxon>
        <taxon>Streptosporangiales</taxon>
        <taxon>Streptosporangiaceae</taxon>
        <taxon>Nonomuraea</taxon>
    </lineage>
</organism>
<evidence type="ECO:0000313" key="3">
    <source>
        <dbReference type="Proteomes" id="UP001612741"/>
    </source>
</evidence>
<dbReference type="SUPFAM" id="SSF46894">
    <property type="entry name" value="C-terminal effector domain of the bipartite response regulators"/>
    <property type="match status" value="1"/>
</dbReference>
<dbReference type="PROSITE" id="PS50043">
    <property type="entry name" value="HTH_LUXR_2"/>
    <property type="match status" value="1"/>
</dbReference>
<dbReference type="InterPro" id="IPR002182">
    <property type="entry name" value="NB-ARC"/>
</dbReference>
<evidence type="ECO:0000313" key="2">
    <source>
        <dbReference type="EMBL" id="MFI6502993.1"/>
    </source>
</evidence>
<proteinExistence type="predicted"/>
<dbReference type="PRINTS" id="PR00038">
    <property type="entry name" value="HTHLUXR"/>
</dbReference>
<dbReference type="EMBL" id="JBITGY010000011">
    <property type="protein sequence ID" value="MFI6502993.1"/>
    <property type="molecule type" value="Genomic_DNA"/>
</dbReference>
<keyword evidence="2" id="KW-0067">ATP-binding</keyword>
<dbReference type="PRINTS" id="PR00364">
    <property type="entry name" value="DISEASERSIST"/>
</dbReference>
<dbReference type="InterPro" id="IPR016032">
    <property type="entry name" value="Sig_transdc_resp-reg_C-effctor"/>
</dbReference>
<dbReference type="PANTHER" id="PTHR47691:SF3">
    <property type="entry name" value="HTH-TYPE TRANSCRIPTIONAL REGULATOR RV0890C-RELATED"/>
    <property type="match status" value="1"/>
</dbReference>
<dbReference type="InterPro" id="IPR011990">
    <property type="entry name" value="TPR-like_helical_dom_sf"/>
</dbReference>
<dbReference type="InterPro" id="IPR036388">
    <property type="entry name" value="WH-like_DNA-bd_sf"/>
</dbReference>
<feature type="domain" description="HTH luxR-type" evidence="1">
    <location>
        <begin position="701"/>
        <end position="766"/>
    </location>
</feature>
<gene>
    <name evidence="2" type="ORF">ACIBG2_36825</name>
</gene>
<dbReference type="InterPro" id="IPR027417">
    <property type="entry name" value="P-loop_NTPase"/>
</dbReference>
<dbReference type="Pfam" id="PF00931">
    <property type="entry name" value="NB-ARC"/>
    <property type="match status" value="1"/>
</dbReference>
<dbReference type="Proteomes" id="UP001612741">
    <property type="component" value="Unassembled WGS sequence"/>
</dbReference>
<keyword evidence="3" id="KW-1185">Reference proteome</keyword>
<sequence>MASAVDVRRGGLPVQVTGFVGRSRELAVVARLLEEARLVSLVGPGGVGKTRIALQAAGAARERFADGVCLVELSALEDAGLLAHTVSAALGLPGQDSRPALEHLVECLGGRQVLIVLDTCEHLVEACAMLAEVLLREAPAVSILATTRQPLDVAGEHTLAIAPMPVQEPGSGEDAVALFAQRAAAVVPGFTVGADNHAAVAALCRRLDGIPLAIELATVRLRAIPLEGLLARLEDRFSLLTARRSTLPRHQTLRTTITWSHDLCTAEERLLWARLSVFSGSFDLAAAEAVCQDELLPAGRIIEYLVGLVDKSVLLRQEGRMDRYRLLDTLRGFGAEQLVLLGEEERVRRRHMGHFRSLAARFRERAFSGEQLALYQELDRERANVRSALEFALSAPGGEREALRFAVSLWPYWLCGARLAEGRVWLERALRLAQERVPGPLPERAEGLGHLGFFALQQGAQHVALPWIEESLELAVELEDERLRALAIQHLAVHRLLSGRPDEGFPLFDDACARLTALGDRSGLAIALMEKTALFALSGDGRTALAVSGEVLELLGEGSQECWVQGYVLFLRALARWTLGDLAGSVREARRAVRMKFALGDLLAVADCLELLAWQAAEQERMVRACWLLGAADRVWQQFAAPLAGAPLLLRHHDRAIALVGRSLGPERYAAIFRQGAGLSLGDAVELAELDVDAIPVQAPRRAAMELLSPREREVAGLVEEGLTNREIAERLVISKRTADAHIEHILAKLGVSSRVEIAELVAAGSG</sequence>
<dbReference type="RefSeq" id="WP_397088709.1">
    <property type="nucleotide sequence ID" value="NZ_JBITGY010000011.1"/>
</dbReference>
<dbReference type="CDD" id="cd06170">
    <property type="entry name" value="LuxR_C_like"/>
    <property type="match status" value="1"/>
</dbReference>
<reference evidence="2 3" key="1">
    <citation type="submission" date="2024-10" db="EMBL/GenBank/DDBJ databases">
        <title>The Natural Products Discovery Center: Release of the First 8490 Sequenced Strains for Exploring Actinobacteria Biosynthetic Diversity.</title>
        <authorList>
            <person name="Kalkreuter E."/>
            <person name="Kautsar S.A."/>
            <person name="Yang D."/>
            <person name="Bader C.D."/>
            <person name="Teijaro C.N."/>
            <person name="Fluegel L."/>
            <person name="Davis C.M."/>
            <person name="Simpson J.R."/>
            <person name="Lauterbach L."/>
            <person name="Steele A.D."/>
            <person name="Gui C."/>
            <person name="Meng S."/>
            <person name="Li G."/>
            <person name="Viehrig K."/>
            <person name="Ye F."/>
            <person name="Su P."/>
            <person name="Kiefer A.F."/>
            <person name="Nichols A."/>
            <person name="Cepeda A.J."/>
            <person name="Yan W."/>
            <person name="Fan B."/>
            <person name="Jiang Y."/>
            <person name="Adhikari A."/>
            <person name="Zheng C.-J."/>
            <person name="Schuster L."/>
            <person name="Cowan T.M."/>
            <person name="Smanski M.J."/>
            <person name="Chevrette M.G."/>
            <person name="De Carvalho L.P.S."/>
            <person name="Shen B."/>
        </authorList>
    </citation>
    <scope>NUCLEOTIDE SEQUENCE [LARGE SCALE GENOMIC DNA]</scope>
    <source>
        <strain evidence="2 3">NPDC050545</strain>
    </source>
</reference>
<dbReference type="Gene3D" id="1.10.10.10">
    <property type="entry name" value="Winged helix-like DNA-binding domain superfamily/Winged helix DNA-binding domain"/>
    <property type="match status" value="1"/>
</dbReference>
<dbReference type="Gene3D" id="3.40.50.300">
    <property type="entry name" value="P-loop containing nucleotide triphosphate hydrolases"/>
    <property type="match status" value="1"/>
</dbReference>
<dbReference type="SMART" id="SM00421">
    <property type="entry name" value="HTH_LUXR"/>
    <property type="match status" value="1"/>
</dbReference>
<evidence type="ECO:0000259" key="1">
    <source>
        <dbReference type="PROSITE" id="PS50043"/>
    </source>
</evidence>
<name>A0ABW7Z4I2_9ACTN</name>
<dbReference type="Pfam" id="PF00196">
    <property type="entry name" value="GerE"/>
    <property type="match status" value="1"/>
</dbReference>
<dbReference type="Gene3D" id="1.25.40.10">
    <property type="entry name" value="Tetratricopeptide repeat domain"/>
    <property type="match status" value="1"/>
</dbReference>
<comment type="caution">
    <text evidence="2">The sequence shown here is derived from an EMBL/GenBank/DDBJ whole genome shotgun (WGS) entry which is preliminary data.</text>
</comment>